<evidence type="ECO:0000313" key="1">
    <source>
        <dbReference type="EMBL" id="ELR71739.1"/>
    </source>
</evidence>
<dbReference type="RefSeq" id="WP_009579721.1">
    <property type="nucleotide sequence ID" value="NZ_AMZN01000033.1"/>
</dbReference>
<keyword evidence="2" id="KW-1185">Reference proteome</keyword>
<organism evidence="1 2">
    <name type="scientific">Fulvivirga imtechensis AK7</name>
    <dbReference type="NCBI Taxonomy" id="1237149"/>
    <lineage>
        <taxon>Bacteria</taxon>
        <taxon>Pseudomonadati</taxon>
        <taxon>Bacteroidota</taxon>
        <taxon>Cytophagia</taxon>
        <taxon>Cytophagales</taxon>
        <taxon>Fulvivirgaceae</taxon>
        <taxon>Fulvivirga</taxon>
    </lineage>
</organism>
<protein>
    <submittedName>
        <fullName evidence="1">Uncharacterized protein</fullName>
    </submittedName>
</protein>
<dbReference type="EMBL" id="AMZN01000033">
    <property type="protein sequence ID" value="ELR71739.1"/>
    <property type="molecule type" value="Genomic_DNA"/>
</dbReference>
<reference evidence="1 2" key="1">
    <citation type="submission" date="2012-12" db="EMBL/GenBank/DDBJ databases">
        <title>Genome assembly of Fulvivirga imtechensis AK7.</title>
        <authorList>
            <person name="Nupur N."/>
            <person name="Khatri I."/>
            <person name="Kumar R."/>
            <person name="Subramanian S."/>
            <person name="Pinnaka A."/>
        </authorList>
    </citation>
    <scope>NUCLEOTIDE SEQUENCE [LARGE SCALE GENOMIC DNA]</scope>
    <source>
        <strain evidence="1 2">AK7</strain>
    </source>
</reference>
<dbReference type="AlphaFoldDB" id="L8JVX5"/>
<dbReference type="STRING" id="1237149.C900_02324"/>
<evidence type="ECO:0000313" key="2">
    <source>
        <dbReference type="Proteomes" id="UP000011135"/>
    </source>
</evidence>
<sequence>MIEIYDYRHARRNSFIIKDEKRFVLFDLELKTLSASRPTMLEYIISRDETGSINEWSSLYKTVLRAYNAVLGKLPGTDNPARELTTTPINNN</sequence>
<proteinExistence type="predicted"/>
<gene>
    <name evidence="1" type="ORF">C900_02324</name>
</gene>
<name>L8JVX5_9BACT</name>
<accession>L8JVX5</accession>
<dbReference type="OrthoDB" id="9842466at2"/>
<comment type="caution">
    <text evidence="1">The sequence shown here is derived from an EMBL/GenBank/DDBJ whole genome shotgun (WGS) entry which is preliminary data.</text>
</comment>
<dbReference type="Proteomes" id="UP000011135">
    <property type="component" value="Unassembled WGS sequence"/>
</dbReference>